<dbReference type="KEGG" id="fox:FOXG_12510"/>
<dbReference type="InterPro" id="IPR013087">
    <property type="entry name" value="Znf_C2H2_type"/>
</dbReference>
<feature type="compositionally biased region" description="Polar residues" evidence="2">
    <location>
        <begin position="72"/>
        <end position="86"/>
    </location>
</feature>
<feature type="compositionally biased region" description="Basic and acidic residues" evidence="2">
    <location>
        <begin position="214"/>
        <end position="231"/>
    </location>
</feature>
<dbReference type="PANTHER" id="PTHR36167">
    <property type="entry name" value="C2H2 FINGER DOMAIN TRANSCRIPTION FACTOR (EUROFUNG)-RELATED"/>
    <property type="match status" value="1"/>
</dbReference>
<accession>A0A0J9VSX5</accession>
<feature type="region of interest" description="Disordered" evidence="2">
    <location>
        <begin position="214"/>
        <end position="237"/>
    </location>
</feature>
<dbReference type="GO" id="GO:0008270">
    <property type="term" value="F:zinc ion binding"/>
    <property type="evidence" value="ECO:0007669"/>
    <property type="project" value="UniProtKB-KW"/>
</dbReference>
<dbReference type="GeneID" id="28953841"/>
<evidence type="ECO:0000256" key="1">
    <source>
        <dbReference type="PROSITE-ProRule" id="PRU00042"/>
    </source>
</evidence>
<dbReference type="PROSITE" id="PS00028">
    <property type="entry name" value="ZINC_FINGER_C2H2_1"/>
    <property type="match status" value="1"/>
</dbReference>
<proteinExistence type="predicted"/>
<feature type="compositionally biased region" description="Basic and acidic residues" evidence="2">
    <location>
        <begin position="56"/>
        <end position="66"/>
    </location>
</feature>
<name>A0A0J9VSX5_FUSO4</name>
<feature type="compositionally biased region" description="Polar residues" evidence="2">
    <location>
        <begin position="44"/>
        <end position="54"/>
    </location>
</feature>
<keyword evidence="1" id="KW-0862">Zinc</keyword>
<dbReference type="VEuPathDB" id="FungiDB:FOXG_12510"/>
<evidence type="ECO:0000313" key="5">
    <source>
        <dbReference type="EMBL" id="KNB15499.1"/>
    </source>
</evidence>
<evidence type="ECO:0000256" key="2">
    <source>
        <dbReference type="SAM" id="MobiDB-lite"/>
    </source>
</evidence>
<dbReference type="RefSeq" id="XP_018251907.1">
    <property type="nucleotide sequence ID" value="XM_018392308.1"/>
</dbReference>
<reference evidence="4" key="1">
    <citation type="submission" date="2007-04" db="EMBL/GenBank/DDBJ databases">
        <authorList>
            <consortium name="The Broad Institute Genome Sequencing Platform"/>
            <person name="Birren B."/>
            <person name="Lander E."/>
            <person name="Galagan J."/>
            <person name="Nusbaum C."/>
            <person name="Devon K."/>
            <person name="Ma L.-J."/>
            <person name="Jaffe D."/>
            <person name="Butler J."/>
            <person name="Alvarez P."/>
            <person name="Gnerre S."/>
            <person name="Grabherr M."/>
            <person name="Kleber M."/>
            <person name="Mauceli E."/>
            <person name="Brockman W."/>
            <person name="MacCallum I.A."/>
            <person name="Young S."/>
            <person name="LaButti K."/>
            <person name="DeCaprio D."/>
            <person name="Crawford M."/>
            <person name="Koehrsen M."/>
            <person name="Engels R."/>
            <person name="Montgomery P."/>
            <person name="Pearson M."/>
            <person name="Howarth C."/>
            <person name="Larson L."/>
            <person name="White J."/>
            <person name="O'Leary S."/>
            <person name="Kodira C."/>
            <person name="Zeng Q."/>
            <person name="Yandava C."/>
            <person name="Alvarado L."/>
            <person name="Kistler C."/>
            <person name="Shim W.-B."/>
            <person name="Kang S."/>
            <person name="Woloshuk C."/>
        </authorList>
    </citation>
    <scope>NUCLEOTIDE SEQUENCE</scope>
    <source>
        <strain evidence="4">4287</strain>
    </source>
</reference>
<evidence type="ECO:0000313" key="4">
    <source>
        <dbReference type="EMBL" id="KNB13861.1"/>
    </source>
</evidence>
<dbReference type="PANTHER" id="PTHR36167:SF3">
    <property type="entry name" value="C2H2 FINGER DOMAIN TRANSCRIPTION FACTOR (EUROFUNG)-RELATED"/>
    <property type="match status" value="1"/>
</dbReference>
<keyword evidence="1" id="KW-0479">Metal-binding</keyword>
<dbReference type="Proteomes" id="UP000009097">
    <property type="component" value="Unassembled WGS sequence"/>
</dbReference>
<dbReference type="GeneID" id="28955237"/>
<dbReference type="VEuPathDB" id="FungiDB:FOXG_14029"/>
<dbReference type="EMBL" id="DS231713">
    <property type="protein sequence ID" value="KNB13861.1"/>
    <property type="molecule type" value="Genomic_DNA"/>
</dbReference>
<feature type="compositionally biased region" description="Polar residues" evidence="2">
    <location>
        <begin position="277"/>
        <end position="298"/>
    </location>
</feature>
<feature type="region of interest" description="Disordered" evidence="2">
    <location>
        <begin position="276"/>
        <end position="310"/>
    </location>
</feature>
<feature type="compositionally biased region" description="Low complexity" evidence="2">
    <location>
        <begin position="25"/>
        <end position="34"/>
    </location>
</feature>
<dbReference type="EMBL" id="DS231713">
    <property type="protein sequence ID" value="KNB13862.1"/>
    <property type="molecule type" value="Genomic_DNA"/>
</dbReference>
<protein>
    <recommendedName>
        <fullName evidence="3">C2H2-type domain-containing protein</fullName>
    </recommendedName>
</protein>
<feature type="region of interest" description="Disordered" evidence="2">
    <location>
        <begin position="1"/>
        <end position="93"/>
    </location>
</feature>
<dbReference type="Gene3D" id="3.30.160.60">
    <property type="entry name" value="Classic Zinc Finger"/>
    <property type="match status" value="1"/>
</dbReference>
<dbReference type="RefSeq" id="XP_018253544.1">
    <property type="nucleotide sequence ID" value="XM_018394096.1"/>
</dbReference>
<dbReference type="GO" id="GO:0006355">
    <property type="term" value="P:regulation of DNA-templated transcription"/>
    <property type="evidence" value="ECO:0007669"/>
    <property type="project" value="InterPro"/>
</dbReference>
<dbReference type="PROSITE" id="PS50157">
    <property type="entry name" value="ZINC_FINGER_C2H2_2"/>
    <property type="match status" value="1"/>
</dbReference>
<dbReference type="RefSeq" id="XP_018251906.1">
    <property type="nucleotide sequence ID" value="XM_018392307.1"/>
</dbReference>
<dbReference type="AlphaFoldDB" id="A0A0J9VSX5"/>
<sequence>MELAQSGSQADHISAAQYPAGQEVSSSTSRSPTSNYGNPPHSAPSGSFLQSAQRSYYHDNDTKIKDPPIAAPNTTYASYGQNSTHAPSPEMRHSYSYPGGGMYALPRPDWPGYVRNGGAPLTLGPPAYAPNPASTSSQTRPSNGYSFVQVPSVPEKKRTRRRPDQIDRIYKCGWNGCDKAYGTLNHLNAHVTMQSHGQKRVPGEFKKIREEWKQRKKEEAANRKHQGERQHQAATAAAAQNGGCESWEPCVPSYAGLNVPLCPRRYQLGPQQHFIAQKSTYDPHQHSQSCEQPSQFPSSPYDIQRLGVAS</sequence>
<feature type="compositionally biased region" description="Polar residues" evidence="2">
    <location>
        <begin position="132"/>
        <end position="146"/>
    </location>
</feature>
<keyword evidence="1" id="KW-0863">Zinc-finger</keyword>
<organism evidence="4 6">
    <name type="scientific">Fusarium oxysporum f. sp. lycopersici (strain 4287 / CBS 123668 / FGSC 9935 / NRRL 34936)</name>
    <name type="common">Fusarium vascular wilt of tomato</name>
    <dbReference type="NCBI Taxonomy" id="426428"/>
    <lineage>
        <taxon>Eukaryota</taxon>
        <taxon>Fungi</taxon>
        <taxon>Dikarya</taxon>
        <taxon>Ascomycota</taxon>
        <taxon>Pezizomycotina</taxon>
        <taxon>Sordariomycetes</taxon>
        <taxon>Hypocreomycetidae</taxon>
        <taxon>Hypocreales</taxon>
        <taxon>Nectriaceae</taxon>
        <taxon>Fusarium</taxon>
        <taxon>Fusarium oxysporum species complex</taxon>
    </lineage>
</organism>
<reference evidence="4" key="2">
    <citation type="journal article" date="2010" name="Nature">
        <title>Comparative genomics reveals mobile pathogenicity chromosomes in Fusarium.</title>
        <authorList>
            <person name="Ma L.J."/>
            <person name="van der Does H.C."/>
            <person name="Borkovich K.A."/>
            <person name="Coleman J.J."/>
            <person name="Daboussi M.J."/>
            <person name="Di Pietro A."/>
            <person name="Dufresne M."/>
            <person name="Freitag M."/>
            <person name="Grabherr M."/>
            <person name="Henrissat B."/>
            <person name="Houterman P.M."/>
            <person name="Kang S."/>
            <person name="Shim W.B."/>
            <person name="Woloshuk C."/>
            <person name="Xie X."/>
            <person name="Xu J.R."/>
            <person name="Antoniw J."/>
            <person name="Baker S.E."/>
            <person name="Bluhm B.H."/>
            <person name="Breakspear A."/>
            <person name="Brown D.W."/>
            <person name="Butchko R.A."/>
            <person name="Chapman S."/>
            <person name="Coulson R."/>
            <person name="Coutinho P.M."/>
            <person name="Danchin E.G."/>
            <person name="Diener A."/>
            <person name="Gale L.R."/>
            <person name="Gardiner D.M."/>
            <person name="Goff S."/>
            <person name="Hammond-Kosack K.E."/>
            <person name="Hilburn K."/>
            <person name="Hua-Van A."/>
            <person name="Jonkers W."/>
            <person name="Kazan K."/>
            <person name="Kodira C.D."/>
            <person name="Koehrsen M."/>
            <person name="Kumar L."/>
            <person name="Lee Y.H."/>
            <person name="Li L."/>
            <person name="Manners J.M."/>
            <person name="Miranda-Saavedra D."/>
            <person name="Mukherjee M."/>
            <person name="Park G."/>
            <person name="Park J."/>
            <person name="Park S.Y."/>
            <person name="Proctor R.H."/>
            <person name="Regev A."/>
            <person name="Ruiz-Roldan M.C."/>
            <person name="Sain D."/>
            <person name="Sakthikumar S."/>
            <person name="Sykes S."/>
            <person name="Schwartz D.C."/>
            <person name="Turgeon B.G."/>
            <person name="Wapinski I."/>
            <person name="Yoder O."/>
            <person name="Young S."/>
            <person name="Zeng Q."/>
            <person name="Zhou S."/>
            <person name="Galagan J."/>
            <person name="Cuomo C.A."/>
            <person name="Kistler H.C."/>
            <person name="Rep M."/>
        </authorList>
    </citation>
    <scope>NUCLEOTIDE SEQUENCE [LARGE SCALE GENOMIC DNA]</scope>
    <source>
        <strain evidence="4">4287</strain>
    </source>
</reference>
<dbReference type="EMBL" id="DS231716">
    <property type="protein sequence ID" value="KNB15499.1"/>
    <property type="molecule type" value="Genomic_DNA"/>
</dbReference>
<evidence type="ECO:0000259" key="3">
    <source>
        <dbReference type="PROSITE" id="PS50157"/>
    </source>
</evidence>
<dbReference type="OrthoDB" id="1939603at2759"/>
<feature type="domain" description="C2H2-type" evidence="3">
    <location>
        <begin position="170"/>
        <end position="201"/>
    </location>
</feature>
<gene>
    <name evidence="4" type="ORF">FOXG_12510</name>
    <name evidence="5" type="ORF">FOXG_14029</name>
</gene>
<feature type="compositionally biased region" description="Polar residues" evidence="2">
    <location>
        <begin position="1"/>
        <end position="11"/>
    </location>
</feature>
<evidence type="ECO:0000313" key="6">
    <source>
        <dbReference type="Proteomes" id="UP000009097"/>
    </source>
</evidence>
<dbReference type="KEGG" id="fox:FOXG_14029"/>
<feature type="region of interest" description="Disordered" evidence="2">
    <location>
        <begin position="125"/>
        <end position="162"/>
    </location>
</feature>
<dbReference type="InterPro" id="IPR039327">
    <property type="entry name" value="CON7-like"/>
</dbReference>